<sequence>MERRGNRRGRALTQHDEEQKEEVAERRWREILIDATRNLPITLYQLSEEEIHFKELCEHGYLSPPDCTFQYYVANNEIRLRALLERFNVYKGQDPQTTRMIHFGDLNGKRSFRTFHGLWWAMFAFAKQRLGLDVSPLLGAFRDAVFENMHNPGFFTAREKYCAMYPTVDEDIPEMSDTQIGTAHTLMTYLEVLSKVADSTKTGDDMEMLARNTAELRVSDGQDDIGPVKRMEQRIADMRVGKTTVTTTPHLGNLPKGMSRHGRKMALRALRAAYAEKVVANAGASLELRGSNNPVNSFFRQSMSIIALEDALYLDGWKGTNFSLYMS</sequence>
<proteinExistence type="predicted"/>
<gene>
    <name evidence="1" type="ORF">BU16DRAFT_612464</name>
</gene>
<dbReference type="Proteomes" id="UP000799750">
    <property type="component" value="Unassembled WGS sequence"/>
</dbReference>
<protein>
    <submittedName>
        <fullName evidence="1">Uncharacterized protein</fullName>
    </submittedName>
</protein>
<keyword evidence="2" id="KW-1185">Reference proteome</keyword>
<evidence type="ECO:0000313" key="2">
    <source>
        <dbReference type="Proteomes" id="UP000799750"/>
    </source>
</evidence>
<evidence type="ECO:0000313" key="1">
    <source>
        <dbReference type="EMBL" id="KAF2502871.1"/>
    </source>
</evidence>
<dbReference type="OrthoDB" id="10406848at2759"/>
<organism evidence="1 2">
    <name type="scientific">Lophium mytilinum</name>
    <dbReference type="NCBI Taxonomy" id="390894"/>
    <lineage>
        <taxon>Eukaryota</taxon>
        <taxon>Fungi</taxon>
        <taxon>Dikarya</taxon>
        <taxon>Ascomycota</taxon>
        <taxon>Pezizomycotina</taxon>
        <taxon>Dothideomycetes</taxon>
        <taxon>Pleosporomycetidae</taxon>
        <taxon>Mytilinidiales</taxon>
        <taxon>Mytilinidiaceae</taxon>
        <taxon>Lophium</taxon>
    </lineage>
</organism>
<name>A0A6A6RE78_9PEZI</name>
<reference evidence="1" key="1">
    <citation type="journal article" date="2020" name="Stud. Mycol.">
        <title>101 Dothideomycetes genomes: a test case for predicting lifestyles and emergence of pathogens.</title>
        <authorList>
            <person name="Haridas S."/>
            <person name="Albert R."/>
            <person name="Binder M."/>
            <person name="Bloem J."/>
            <person name="Labutti K."/>
            <person name="Salamov A."/>
            <person name="Andreopoulos B."/>
            <person name="Baker S."/>
            <person name="Barry K."/>
            <person name="Bills G."/>
            <person name="Bluhm B."/>
            <person name="Cannon C."/>
            <person name="Castanera R."/>
            <person name="Culley D."/>
            <person name="Daum C."/>
            <person name="Ezra D."/>
            <person name="Gonzalez J."/>
            <person name="Henrissat B."/>
            <person name="Kuo A."/>
            <person name="Liang C."/>
            <person name="Lipzen A."/>
            <person name="Lutzoni F."/>
            <person name="Magnuson J."/>
            <person name="Mondo S."/>
            <person name="Nolan M."/>
            <person name="Ohm R."/>
            <person name="Pangilinan J."/>
            <person name="Park H.-J."/>
            <person name="Ramirez L."/>
            <person name="Alfaro M."/>
            <person name="Sun H."/>
            <person name="Tritt A."/>
            <person name="Yoshinaga Y."/>
            <person name="Zwiers L.-H."/>
            <person name="Turgeon B."/>
            <person name="Goodwin S."/>
            <person name="Spatafora J."/>
            <person name="Crous P."/>
            <person name="Grigoriev I."/>
        </authorList>
    </citation>
    <scope>NUCLEOTIDE SEQUENCE</scope>
    <source>
        <strain evidence="1">CBS 269.34</strain>
    </source>
</reference>
<dbReference type="AlphaFoldDB" id="A0A6A6RE78"/>
<accession>A0A6A6RE78</accession>
<dbReference type="EMBL" id="MU004181">
    <property type="protein sequence ID" value="KAF2502871.1"/>
    <property type="molecule type" value="Genomic_DNA"/>
</dbReference>